<comment type="similarity">
    <text evidence="6">Belongs to the azoreductase type 1 family.</text>
</comment>
<sequence>MLRILALHSSPRPAEVSISRRLSTELIVQIARAHPGAAVIQRDLAAEAPPHVGAALLAGVRKPELDRSAEEAAAVAISAEMIEQLDWADVLVIGAPMYNFGFPSVLKTWIDNVSIPGRTFRYDRDGNAHGLVTGKRAYVVTSRGGDYGTTGAEAGNFADSHVRVALALLGIVDLHVVAADWQALHPEARRDGYDVASRRISELVPA</sequence>
<dbReference type="AlphaFoldDB" id="A0A1H7T420"/>
<keyword evidence="2 6" id="KW-0288">FMN</keyword>
<protein>
    <recommendedName>
        <fullName evidence="6">FMN dependent NADH:quinone oxidoreductase</fullName>
        <ecNumber evidence="6">1.6.5.-</ecNumber>
    </recommendedName>
    <alternativeName>
        <fullName evidence="6">Azo-dye reductase</fullName>
    </alternativeName>
    <alternativeName>
        <fullName evidence="6">FMN-dependent NADH-azo compound oxidoreductase</fullName>
    </alternativeName>
    <alternativeName>
        <fullName evidence="6">FMN-dependent NADH-azoreductase</fullName>
        <ecNumber evidence="6">1.7.1.17</ecNumber>
    </alternativeName>
</protein>
<dbReference type="Gene3D" id="3.40.50.360">
    <property type="match status" value="1"/>
</dbReference>
<dbReference type="PANTHER" id="PTHR43741">
    <property type="entry name" value="FMN-DEPENDENT NADH-AZOREDUCTASE 1"/>
    <property type="match status" value="1"/>
</dbReference>
<comment type="catalytic activity">
    <reaction evidence="5">
        <text>N,N-dimethyl-1,4-phenylenediamine + anthranilate + 2 NAD(+) = 2-(4-dimethylaminophenyl)diazenylbenzoate + 2 NADH + 2 H(+)</text>
        <dbReference type="Rhea" id="RHEA:55872"/>
        <dbReference type="ChEBI" id="CHEBI:15378"/>
        <dbReference type="ChEBI" id="CHEBI:15783"/>
        <dbReference type="ChEBI" id="CHEBI:16567"/>
        <dbReference type="ChEBI" id="CHEBI:57540"/>
        <dbReference type="ChEBI" id="CHEBI:57945"/>
        <dbReference type="ChEBI" id="CHEBI:71579"/>
        <dbReference type="EC" id="1.7.1.17"/>
    </reaction>
    <physiologicalReaction direction="right-to-left" evidence="5">
        <dbReference type="Rhea" id="RHEA:55874"/>
    </physiologicalReaction>
</comment>
<dbReference type="InterPro" id="IPR050104">
    <property type="entry name" value="FMN-dep_NADH:Q_OxRdtase_AzoR1"/>
</dbReference>
<feature type="binding site" evidence="6">
    <location>
        <begin position="142"/>
        <end position="145"/>
    </location>
    <ligand>
        <name>FMN</name>
        <dbReference type="ChEBI" id="CHEBI:58210"/>
    </ligand>
</feature>
<dbReference type="RefSeq" id="WP_093007094.1">
    <property type="nucleotide sequence ID" value="NZ_FNZZ01000005.1"/>
</dbReference>
<comment type="subunit">
    <text evidence="6">Homodimer.</text>
</comment>
<evidence type="ECO:0000256" key="3">
    <source>
        <dbReference type="ARBA" id="ARBA00023002"/>
    </source>
</evidence>
<dbReference type="GO" id="GO:0016655">
    <property type="term" value="F:oxidoreductase activity, acting on NAD(P)H, quinone or similar compound as acceptor"/>
    <property type="evidence" value="ECO:0007669"/>
    <property type="project" value="InterPro"/>
</dbReference>
<evidence type="ECO:0000259" key="7">
    <source>
        <dbReference type="Pfam" id="PF02525"/>
    </source>
</evidence>
<evidence type="ECO:0000313" key="9">
    <source>
        <dbReference type="Proteomes" id="UP000199214"/>
    </source>
</evidence>
<keyword evidence="4 6" id="KW-0520">NAD</keyword>
<dbReference type="SUPFAM" id="SSF52218">
    <property type="entry name" value="Flavoproteins"/>
    <property type="match status" value="1"/>
</dbReference>
<dbReference type="Proteomes" id="UP000199214">
    <property type="component" value="Unassembled WGS sequence"/>
</dbReference>
<dbReference type="GO" id="GO:0016652">
    <property type="term" value="F:oxidoreductase activity, acting on NAD(P)H as acceptor"/>
    <property type="evidence" value="ECO:0007669"/>
    <property type="project" value="UniProtKB-UniRule"/>
</dbReference>
<dbReference type="STRING" id="1855283.SAMN05216382_2661"/>
<feature type="binding site" evidence="6">
    <location>
        <position position="10"/>
    </location>
    <ligand>
        <name>FMN</name>
        <dbReference type="ChEBI" id="CHEBI:58210"/>
    </ligand>
</feature>
<proteinExistence type="inferred from homology"/>
<dbReference type="EMBL" id="FNZZ01000005">
    <property type="protein sequence ID" value="SEL79553.1"/>
    <property type="molecule type" value="Genomic_DNA"/>
</dbReference>
<evidence type="ECO:0000256" key="5">
    <source>
        <dbReference type="ARBA" id="ARBA00048542"/>
    </source>
</evidence>
<reference evidence="9" key="1">
    <citation type="submission" date="2016-10" db="EMBL/GenBank/DDBJ databases">
        <authorList>
            <person name="Varghese N."/>
            <person name="Submissions S."/>
        </authorList>
    </citation>
    <scope>NUCLEOTIDE SEQUENCE [LARGE SCALE GENOMIC DNA]</scope>
    <source>
        <strain evidence="9">JS21-1</strain>
    </source>
</reference>
<evidence type="ECO:0000313" key="8">
    <source>
        <dbReference type="EMBL" id="SEL79553.1"/>
    </source>
</evidence>
<evidence type="ECO:0000256" key="1">
    <source>
        <dbReference type="ARBA" id="ARBA00022630"/>
    </source>
</evidence>
<keyword evidence="1 6" id="KW-0285">Flavoprotein</keyword>
<dbReference type="Pfam" id="PF02525">
    <property type="entry name" value="Flavodoxin_2"/>
    <property type="match status" value="1"/>
</dbReference>
<dbReference type="EC" id="1.6.5.-" evidence="6"/>
<feature type="binding site" evidence="6">
    <location>
        <begin position="17"/>
        <end position="19"/>
    </location>
    <ligand>
        <name>FMN</name>
        <dbReference type="ChEBI" id="CHEBI:58210"/>
    </ligand>
</feature>
<dbReference type="InterPro" id="IPR023048">
    <property type="entry name" value="NADH:quinone_OxRdtase_FMN_depd"/>
</dbReference>
<evidence type="ECO:0000256" key="2">
    <source>
        <dbReference type="ARBA" id="ARBA00022643"/>
    </source>
</evidence>
<comment type="function">
    <text evidence="6">Also exhibits azoreductase activity. Catalyzes the reductive cleavage of the azo bond in aromatic azo compounds to the corresponding amines.</text>
</comment>
<comment type="cofactor">
    <cofactor evidence="6">
        <name>FMN</name>
        <dbReference type="ChEBI" id="CHEBI:58210"/>
    </cofactor>
    <text evidence="6">Binds 1 FMN per subunit.</text>
</comment>
<name>A0A1H7T420_9SPHN</name>
<comment type="function">
    <text evidence="6">Quinone reductase that provides resistance to thiol-specific stress caused by electrophilic quinones.</text>
</comment>
<organism evidence="8 9">
    <name type="scientific">Sphingomonas palmae</name>
    <dbReference type="NCBI Taxonomy" id="1855283"/>
    <lineage>
        <taxon>Bacteria</taxon>
        <taxon>Pseudomonadati</taxon>
        <taxon>Pseudomonadota</taxon>
        <taxon>Alphaproteobacteria</taxon>
        <taxon>Sphingomonadales</taxon>
        <taxon>Sphingomonadaceae</taxon>
        <taxon>Sphingomonas</taxon>
    </lineage>
</organism>
<dbReference type="GO" id="GO:0010181">
    <property type="term" value="F:FMN binding"/>
    <property type="evidence" value="ECO:0007669"/>
    <property type="project" value="UniProtKB-UniRule"/>
</dbReference>
<accession>A0A1H7T420</accession>
<dbReference type="OrthoDB" id="9787136at2"/>
<feature type="domain" description="Flavodoxin-like fold" evidence="7">
    <location>
        <begin position="3"/>
        <end position="202"/>
    </location>
</feature>
<evidence type="ECO:0000256" key="4">
    <source>
        <dbReference type="ARBA" id="ARBA00023027"/>
    </source>
</evidence>
<dbReference type="GO" id="GO:0009055">
    <property type="term" value="F:electron transfer activity"/>
    <property type="evidence" value="ECO:0007669"/>
    <property type="project" value="UniProtKB-UniRule"/>
</dbReference>
<dbReference type="InterPro" id="IPR029039">
    <property type="entry name" value="Flavoprotein-like_sf"/>
</dbReference>
<keyword evidence="9" id="KW-1185">Reference proteome</keyword>
<gene>
    <name evidence="6" type="primary">azoR</name>
    <name evidence="8" type="ORF">SAMN05216382_2661</name>
</gene>
<dbReference type="HAMAP" id="MF_01216">
    <property type="entry name" value="Azoreductase_type1"/>
    <property type="match status" value="1"/>
</dbReference>
<dbReference type="PANTHER" id="PTHR43741:SF4">
    <property type="entry name" value="FMN-DEPENDENT NADH:QUINONE OXIDOREDUCTASE"/>
    <property type="match status" value="1"/>
</dbReference>
<keyword evidence="3 6" id="KW-0560">Oxidoreductase</keyword>
<dbReference type="InterPro" id="IPR003680">
    <property type="entry name" value="Flavodoxin_fold"/>
</dbReference>
<evidence type="ECO:0000256" key="6">
    <source>
        <dbReference type="HAMAP-Rule" id="MF_01216"/>
    </source>
</evidence>
<comment type="catalytic activity">
    <reaction evidence="6">
        <text>2 a quinone + NADH + H(+) = 2 a 1,4-benzosemiquinone + NAD(+)</text>
        <dbReference type="Rhea" id="RHEA:65952"/>
        <dbReference type="ChEBI" id="CHEBI:15378"/>
        <dbReference type="ChEBI" id="CHEBI:57540"/>
        <dbReference type="ChEBI" id="CHEBI:57945"/>
        <dbReference type="ChEBI" id="CHEBI:132124"/>
        <dbReference type="ChEBI" id="CHEBI:134225"/>
    </reaction>
</comment>
<feature type="binding site" evidence="6">
    <location>
        <begin position="97"/>
        <end position="100"/>
    </location>
    <ligand>
        <name>FMN</name>
        <dbReference type="ChEBI" id="CHEBI:58210"/>
    </ligand>
</feature>
<dbReference type="EC" id="1.7.1.17" evidence="6"/>